<feature type="signal peptide" evidence="1">
    <location>
        <begin position="1"/>
        <end position="18"/>
    </location>
</feature>
<feature type="chain" id="PRO_5003700213" description="Carboxypeptidase-like regulatory domain-containing protein" evidence="1">
    <location>
        <begin position="19"/>
        <end position="403"/>
    </location>
</feature>
<reference evidence="2 3" key="1">
    <citation type="submission" date="2012-05" db="EMBL/GenBank/DDBJ databases">
        <title>Genome sequence of Nitritalea halalkaliphila LW7.</title>
        <authorList>
            <person name="Jangir P.K."/>
            <person name="Singh A."/>
            <person name="Shivaji S."/>
            <person name="Sharma R."/>
        </authorList>
    </citation>
    <scope>NUCLEOTIDE SEQUENCE [LARGE SCALE GENOMIC DNA]</scope>
    <source>
        <strain evidence="2 3">LW7</strain>
    </source>
</reference>
<dbReference type="AlphaFoldDB" id="I5C395"/>
<sequence>MRVFATFLILFISFEVLPQVVTVVDEQQQPLPFFTLSIGTTNSVRIGDKYGKVTIDHQEEHCAYTIRYLGYEDRKFCLSDLKAEDNIIQLTPEVIEMAESEIKGYSDSELITQVKKQIEIMSDNVHIVKSFMSESNPNYQWESFGLLTLGGLKDRSKKNDRFHMGYMSFLAQISTLHLAPELELPIKSKMALASTFTQDLLLDILKSKHSKWDLAKLTQKDAEIFKIADLRADVHVHADGSIKKITINKQPFKSPEGTVYDLSGEISFIQDQDVAFFSNLEFKIYDEKEVTDISCVVHDFPKTVSLPEKYLNRSQKDGLFTSYGIYTRNPDYVYNPELFSRLLSSSGATFAFQKNRSLKLVQDSYTYPEKFKSNDAATKDYLEKNSAYIQETLKTLQSYDLAW</sequence>
<keyword evidence="3" id="KW-1185">Reference proteome</keyword>
<dbReference type="STRING" id="1189621.A3SI_10814"/>
<keyword evidence="1" id="KW-0732">Signal</keyword>
<evidence type="ECO:0008006" key="4">
    <source>
        <dbReference type="Google" id="ProtNLM"/>
    </source>
</evidence>
<gene>
    <name evidence="2" type="ORF">A3SI_10814</name>
</gene>
<evidence type="ECO:0000256" key="1">
    <source>
        <dbReference type="SAM" id="SignalP"/>
    </source>
</evidence>
<dbReference type="EMBL" id="AJYA01000022">
    <property type="protein sequence ID" value="EIM76297.1"/>
    <property type="molecule type" value="Genomic_DNA"/>
</dbReference>
<protein>
    <recommendedName>
        <fullName evidence="4">Carboxypeptidase-like regulatory domain-containing protein</fullName>
    </recommendedName>
</protein>
<comment type="caution">
    <text evidence="2">The sequence shown here is derived from an EMBL/GenBank/DDBJ whole genome shotgun (WGS) entry which is preliminary data.</text>
</comment>
<dbReference type="RefSeq" id="WP_009055160.1">
    <property type="nucleotide sequence ID" value="NZ_AJYA01000022.1"/>
</dbReference>
<evidence type="ECO:0000313" key="3">
    <source>
        <dbReference type="Proteomes" id="UP000005551"/>
    </source>
</evidence>
<dbReference type="Proteomes" id="UP000005551">
    <property type="component" value="Unassembled WGS sequence"/>
</dbReference>
<name>I5C395_9BACT</name>
<evidence type="ECO:0000313" key="2">
    <source>
        <dbReference type="EMBL" id="EIM76297.1"/>
    </source>
</evidence>
<proteinExistence type="predicted"/>
<accession>I5C395</accession>
<organism evidence="2 3">
    <name type="scientific">Nitritalea halalkaliphila LW7</name>
    <dbReference type="NCBI Taxonomy" id="1189621"/>
    <lineage>
        <taxon>Bacteria</taxon>
        <taxon>Pseudomonadati</taxon>
        <taxon>Bacteroidota</taxon>
        <taxon>Cytophagia</taxon>
        <taxon>Cytophagales</taxon>
        <taxon>Cyclobacteriaceae</taxon>
        <taxon>Nitritalea</taxon>
    </lineage>
</organism>